<keyword evidence="2" id="KW-1185">Reference proteome</keyword>
<dbReference type="Proteomes" id="UP000828048">
    <property type="component" value="Chromosome 4"/>
</dbReference>
<organism evidence="1 2">
    <name type="scientific">Vaccinium darrowii</name>
    <dbReference type="NCBI Taxonomy" id="229202"/>
    <lineage>
        <taxon>Eukaryota</taxon>
        <taxon>Viridiplantae</taxon>
        <taxon>Streptophyta</taxon>
        <taxon>Embryophyta</taxon>
        <taxon>Tracheophyta</taxon>
        <taxon>Spermatophyta</taxon>
        <taxon>Magnoliopsida</taxon>
        <taxon>eudicotyledons</taxon>
        <taxon>Gunneridae</taxon>
        <taxon>Pentapetalae</taxon>
        <taxon>asterids</taxon>
        <taxon>Ericales</taxon>
        <taxon>Ericaceae</taxon>
        <taxon>Vaccinioideae</taxon>
        <taxon>Vaccinieae</taxon>
        <taxon>Vaccinium</taxon>
    </lineage>
</organism>
<accession>A0ACB7Z841</accession>
<name>A0ACB7Z841_9ERIC</name>
<evidence type="ECO:0000313" key="1">
    <source>
        <dbReference type="EMBL" id="KAH7862089.1"/>
    </source>
</evidence>
<proteinExistence type="predicted"/>
<reference evidence="1 2" key="1">
    <citation type="journal article" date="2021" name="Hortic Res">
        <title>High-quality reference genome and annotation aids understanding of berry development for evergreen blueberry (Vaccinium darrowii).</title>
        <authorList>
            <person name="Yu J."/>
            <person name="Hulse-Kemp A.M."/>
            <person name="Babiker E."/>
            <person name="Staton M."/>
        </authorList>
    </citation>
    <scope>NUCLEOTIDE SEQUENCE [LARGE SCALE GENOMIC DNA]</scope>
    <source>
        <strain evidence="2">cv. NJ 8807/NJ 8810</strain>
        <tissue evidence="1">Young leaf</tissue>
    </source>
</reference>
<comment type="caution">
    <text evidence="1">The sequence shown here is derived from an EMBL/GenBank/DDBJ whole genome shotgun (WGS) entry which is preliminary data.</text>
</comment>
<sequence length="143" mass="16035">MILNRSSFETFWSSAGLEALFYESSPQYILTEAVIAITFSITISEKFHCRLYSLERTMTRKGGISKATLQDSCFLLPCLPHLRCGHSSNNLLSSIDNSLQLDHDACGNLDSMIFPCCGELRESKSGHYLLTTHGDWNSWIFGS</sequence>
<gene>
    <name evidence="1" type="ORF">Vadar_034667</name>
</gene>
<evidence type="ECO:0000313" key="2">
    <source>
        <dbReference type="Proteomes" id="UP000828048"/>
    </source>
</evidence>
<protein>
    <submittedName>
        <fullName evidence="1">Uncharacterized protein</fullName>
    </submittedName>
</protein>
<dbReference type="EMBL" id="CM037154">
    <property type="protein sequence ID" value="KAH7862089.1"/>
    <property type="molecule type" value="Genomic_DNA"/>
</dbReference>